<dbReference type="RefSeq" id="WP_096359976.1">
    <property type="nucleotide sequence ID" value="NZ_AP014879.1"/>
</dbReference>
<name>A0A1B4XE40_9GAMM</name>
<protein>
    <recommendedName>
        <fullName evidence="1">DUF2846 domain-containing protein</fullName>
    </recommendedName>
</protein>
<dbReference type="KEGG" id="slim:SCL_0760"/>
<organism evidence="2 3">
    <name type="scientific">Sulfuricaulis limicola</name>
    <dbReference type="NCBI Taxonomy" id="1620215"/>
    <lineage>
        <taxon>Bacteria</taxon>
        <taxon>Pseudomonadati</taxon>
        <taxon>Pseudomonadota</taxon>
        <taxon>Gammaproteobacteria</taxon>
        <taxon>Acidiferrobacterales</taxon>
        <taxon>Acidiferrobacteraceae</taxon>
        <taxon>Sulfuricaulis</taxon>
    </lineage>
</organism>
<accession>A0A1B4XE40</accession>
<feature type="domain" description="DUF2846" evidence="1">
    <location>
        <begin position="38"/>
        <end position="117"/>
    </location>
</feature>
<gene>
    <name evidence="2" type="ORF">SCL_0760</name>
</gene>
<reference evidence="2 3" key="1">
    <citation type="submission" date="2015-05" db="EMBL/GenBank/DDBJ databases">
        <title>Complete genome sequence of a sulfur-oxidizing gammaproteobacterium strain HA5.</title>
        <authorList>
            <person name="Miura A."/>
            <person name="Kojima H."/>
            <person name="Fukui M."/>
        </authorList>
    </citation>
    <scope>NUCLEOTIDE SEQUENCE [LARGE SCALE GENOMIC DNA]</scope>
    <source>
        <strain evidence="2 3">HA5</strain>
    </source>
</reference>
<proteinExistence type="predicted"/>
<dbReference type="EMBL" id="AP014879">
    <property type="protein sequence ID" value="BAV33080.1"/>
    <property type="molecule type" value="Genomic_DNA"/>
</dbReference>
<dbReference type="Pfam" id="PF11008">
    <property type="entry name" value="DUF2846"/>
    <property type="match status" value="1"/>
</dbReference>
<dbReference type="Proteomes" id="UP000243180">
    <property type="component" value="Chromosome"/>
</dbReference>
<sequence>MRAVNITIAAIVFILLTGCAATGPLYSDISASIPPVSANKGRIYFYRSDTMFGAAITSDISLNGKVVGKSERASVFYVDQAPGNCVVSTSTEVEKQLTFTLAANETRYVHTSVSMGVLVGRINAKLVNATEAKSEIAGLHYIGAQAQK</sequence>
<dbReference type="AlphaFoldDB" id="A0A1B4XE40"/>
<dbReference type="InParanoid" id="A0A1B4XE40"/>
<evidence type="ECO:0000259" key="1">
    <source>
        <dbReference type="Pfam" id="PF11008"/>
    </source>
</evidence>
<keyword evidence="3" id="KW-1185">Reference proteome</keyword>
<dbReference type="InterPro" id="IPR022548">
    <property type="entry name" value="DUF2846"/>
</dbReference>
<dbReference type="PROSITE" id="PS51257">
    <property type="entry name" value="PROKAR_LIPOPROTEIN"/>
    <property type="match status" value="1"/>
</dbReference>
<evidence type="ECO:0000313" key="2">
    <source>
        <dbReference type="EMBL" id="BAV33080.1"/>
    </source>
</evidence>
<dbReference type="InterPro" id="IPR016596">
    <property type="entry name" value="UCP012335"/>
</dbReference>
<dbReference type="OrthoDB" id="7375569at2"/>
<evidence type="ECO:0000313" key="3">
    <source>
        <dbReference type="Proteomes" id="UP000243180"/>
    </source>
</evidence>
<dbReference type="PIRSF" id="PIRSF012335">
    <property type="entry name" value="UCP012335"/>
    <property type="match status" value="1"/>
</dbReference>